<sequence precursor="true">MLVTTTALGLMMALPSTLSAGRTIQSQEVPPAAENAEKSAKASDDPFRDLRVEIAAARLELSELGAPQKALDRINTATKALLQLRPVAPGAVRYSAWIDVATELSTLHRKAVELGATEAPESKNDWIRLEMLARPSARPFTEPAAPRDIDQEIEQNAANGNLEFIAQIGERAVPGVLSALRKSSKDHYADITEDPLYMLMRIAPGAADRYVSEVLASGPPSLFWELRFARAVALARPFERLSGDSHMARYCDELLLKPDRVNWIAQAMLPFAERRSFTPGMRAKMREDIESGLQWNSDGPAIWLRVGQPQTQIRDLVLDALALPSSSNKEIAARTLLTMASNEGVYDASLRCSVDLRKEGVDWLKERTVFVTTTDLAGTHTSKVKWTPEYGEDESNFLCALLRDPDDRVRASVLRDLRSIERVASTVELAGWPEFGIAQESIKVERFPIEIGKDVLVELGRTAGPFEYEHLFRLGAGLEHDQVMSLIQGLRESDDEKAIDTAVALVRYLDWYGETSACVALASALFPSADGMSRLFHSAERRTRIETGLRHRQGLVALTKWALASEFPDLLHLIAHRNDPRPQLAALPPKLWARFAVTVEEYLPRGESVVRERTDSEARAAAVDLAAFDPDLSGTTRLTLLEGPAPGDLEVAQRAFLRLLQEKVWDASLNRDQGPLSQDISAALIRHYSLDFRRDLSGAIATDGAFGPERLGQIYLRISALPITPEIVEYAATHTDELRMKSSLVDAVVLWMRSNPSEARIEWIASLVGDPEFADSALEAIETLRDPALLPPVARLIKGPPTAPHYERAVRALESYLTDESAELLLTAARTTQSDETRIWCLQQLERIAALQDAENRWATRRVQQATREVTVSRLMGLLHDADQAVRIEAIRGLGTWEAVEAMPELIGLLKDTDPRIAAAARAALDRLNETR</sequence>
<protein>
    <recommendedName>
        <fullName evidence="5">HEAT repeat protein</fullName>
    </recommendedName>
</protein>
<feature type="compositionally biased region" description="Basic and acidic residues" evidence="1">
    <location>
        <begin position="35"/>
        <end position="44"/>
    </location>
</feature>
<dbReference type="InterPro" id="IPR011989">
    <property type="entry name" value="ARM-like"/>
</dbReference>
<evidence type="ECO:0000256" key="2">
    <source>
        <dbReference type="SAM" id="SignalP"/>
    </source>
</evidence>
<dbReference type="Pfam" id="PF13646">
    <property type="entry name" value="HEAT_2"/>
    <property type="match status" value="1"/>
</dbReference>
<gene>
    <name evidence="3" type="ORF">Poly30_03840</name>
</gene>
<keyword evidence="2" id="KW-0732">Signal</keyword>
<reference evidence="3 4" key="1">
    <citation type="submission" date="2019-02" db="EMBL/GenBank/DDBJ databases">
        <title>Deep-cultivation of Planctomycetes and their phenomic and genomic characterization uncovers novel biology.</title>
        <authorList>
            <person name="Wiegand S."/>
            <person name="Jogler M."/>
            <person name="Boedeker C."/>
            <person name="Pinto D."/>
            <person name="Vollmers J."/>
            <person name="Rivas-Marin E."/>
            <person name="Kohn T."/>
            <person name="Peeters S.H."/>
            <person name="Heuer A."/>
            <person name="Rast P."/>
            <person name="Oberbeckmann S."/>
            <person name="Bunk B."/>
            <person name="Jeske O."/>
            <person name="Meyerdierks A."/>
            <person name="Storesund J.E."/>
            <person name="Kallscheuer N."/>
            <person name="Luecker S."/>
            <person name="Lage O.M."/>
            <person name="Pohl T."/>
            <person name="Merkel B.J."/>
            <person name="Hornburger P."/>
            <person name="Mueller R.-W."/>
            <person name="Bruemmer F."/>
            <person name="Labrenz M."/>
            <person name="Spormann A.M."/>
            <person name="Op den Camp H."/>
            <person name="Overmann J."/>
            <person name="Amann R."/>
            <person name="Jetten M.S.M."/>
            <person name="Mascher T."/>
            <person name="Medema M.H."/>
            <person name="Devos D.P."/>
            <person name="Kaster A.-K."/>
            <person name="Ovreas L."/>
            <person name="Rohde M."/>
            <person name="Galperin M.Y."/>
            <person name="Jogler C."/>
        </authorList>
    </citation>
    <scope>NUCLEOTIDE SEQUENCE [LARGE SCALE GENOMIC DNA]</scope>
    <source>
        <strain evidence="3 4">Poly30</strain>
    </source>
</reference>
<name>A0A518ELC2_9BACT</name>
<dbReference type="EMBL" id="CP036434">
    <property type="protein sequence ID" value="QDV04890.1"/>
    <property type="molecule type" value="Genomic_DNA"/>
</dbReference>
<evidence type="ECO:0000313" key="3">
    <source>
        <dbReference type="EMBL" id="QDV04890.1"/>
    </source>
</evidence>
<dbReference type="InterPro" id="IPR016024">
    <property type="entry name" value="ARM-type_fold"/>
</dbReference>
<dbReference type="AlphaFoldDB" id="A0A518ELC2"/>
<feature type="chain" id="PRO_5022035153" description="HEAT repeat protein" evidence="2">
    <location>
        <begin position="21"/>
        <end position="932"/>
    </location>
</feature>
<evidence type="ECO:0000256" key="1">
    <source>
        <dbReference type="SAM" id="MobiDB-lite"/>
    </source>
</evidence>
<dbReference type="Gene3D" id="1.25.10.10">
    <property type="entry name" value="Leucine-rich Repeat Variant"/>
    <property type="match status" value="1"/>
</dbReference>
<feature type="signal peptide" evidence="2">
    <location>
        <begin position="1"/>
        <end position="20"/>
    </location>
</feature>
<organism evidence="3 4">
    <name type="scientific">Saltatorellus ferox</name>
    <dbReference type="NCBI Taxonomy" id="2528018"/>
    <lineage>
        <taxon>Bacteria</taxon>
        <taxon>Pseudomonadati</taxon>
        <taxon>Planctomycetota</taxon>
        <taxon>Planctomycetia</taxon>
        <taxon>Planctomycetia incertae sedis</taxon>
        <taxon>Saltatorellus</taxon>
    </lineage>
</organism>
<evidence type="ECO:0008006" key="5">
    <source>
        <dbReference type="Google" id="ProtNLM"/>
    </source>
</evidence>
<proteinExistence type="predicted"/>
<evidence type="ECO:0000313" key="4">
    <source>
        <dbReference type="Proteomes" id="UP000320390"/>
    </source>
</evidence>
<dbReference type="SUPFAM" id="SSF48371">
    <property type="entry name" value="ARM repeat"/>
    <property type="match status" value="1"/>
</dbReference>
<accession>A0A518ELC2</accession>
<dbReference type="Proteomes" id="UP000320390">
    <property type="component" value="Chromosome"/>
</dbReference>
<keyword evidence="4" id="KW-1185">Reference proteome</keyword>
<feature type="region of interest" description="Disordered" evidence="1">
    <location>
        <begin position="25"/>
        <end position="44"/>
    </location>
</feature>
<dbReference type="RefSeq" id="WP_145194324.1">
    <property type="nucleotide sequence ID" value="NZ_CP036434.1"/>
</dbReference>